<dbReference type="PANTHER" id="PTHR32182">
    <property type="entry name" value="DNA REPLICATION AND REPAIR PROTEIN RECF"/>
    <property type="match status" value="1"/>
</dbReference>
<comment type="caution">
    <text evidence="4">The sequence shown here is derived from an EMBL/GenBank/DDBJ whole genome shotgun (WGS) entry which is preliminary data.</text>
</comment>
<gene>
    <name evidence="3" type="ORF">DRM93_17275</name>
    <name evidence="4" type="ORF">DRM94_17275</name>
</gene>
<dbReference type="GO" id="GO:0000731">
    <property type="term" value="P:DNA synthesis involved in DNA repair"/>
    <property type="evidence" value="ECO:0007669"/>
    <property type="project" value="TreeGrafter"/>
</dbReference>
<protein>
    <recommendedName>
        <fullName evidence="2">RecF/RecN/SMC N-terminal domain-containing protein</fullName>
    </recommendedName>
</protein>
<sequence>MSQYLLSFARENLVGKSDAYLALLWCIYKANQSKGRYSDHIKSYLTTTADRLLGTDYQRIATRFKKVLDSRPELDWVAPAGLSTLDYLQVKNFRGFGEFGPDDGGALLRFSKVKNIFYAPNGGGKSSLCEALEFATTDHIKEADRRKTKVRQYIARGAGKTRLTLMGTDKKPVTRSLTWSSCFIDRNRLQEFSLLGSKDTGSAENDVIAALFGLEEFQEVMSRFVRPESFNLTPFLRSDLAVEMATLESDKLGLLEERNRLANEVKALNLQVCECLGLQIDQQNAVRARFVRLGKLADLKIRKAERLKLAELPVIVPLKRILRAAGVARRLLQKKEKIEAALLQNVSAINYRVIYEALQVIEHIGDDGICPACSTPLHSVAENPFEKARRELQTMGVLERLNIAQKRTDARISQMAVGIATCFSGVDTNTKIGVPCTLPIRDLQSLIANFSNVTDRAVVGAQVLHFLAIFVAENLAGIELYIYDCERKHEEVTRVDCRVRHLEEQALALKDEVEMLRGLFAKKKASQQEFSRVGKSMADLELRRATLKGNGADNVRFNSLIHQIQLEYGNLHRDLLNYKLSLEQARIAGIEAKAAEYYKAINEHDDEHESIDTLRFEKNNESYRIKISNADGTSLDAFSVLSEGHLRALGLSLLLAMAEKNKFPVIIFDDVVNAIDSEHRSNIIDLFFTDPYLRRTQMVVTTHDRLFWERFCIIAERHPQSDQHGSYVLSYTNKGIVMIDHAGGFQEKVHRALGVYDIRQALIYCRIWFESMVLEYCVDNCVSITAQFGRSQLKKNSYLQLSLERTFSLVEAQISYDLTHFHLIKNDLVNWGGQNQEHHAFDEGSLNFVHSKTSKEVIKIYDAIRLLECQLFPVRKQESCENLLGELKKQISVSVSKLEKLDRAPIEVQQYHERRLAVLQKRAEEVAQELAYVEVCLAASV</sequence>
<evidence type="ECO:0000313" key="3">
    <source>
        <dbReference type="EMBL" id="TFF72471.1"/>
    </source>
</evidence>
<name>A0A5F0K7E0_9GAMM</name>
<feature type="coiled-coil region" evidence="1">
    <location>
        <begin position="244"/>
        <end position="271"/>
    </location>
</feature>
<keyword evidence="5" id="KW-1185">Reference proteome</keyword>
<dbReference type="InterPro" id="IPR003395">
    <property type="entry name" value="RecF/RecN/SMC_N"/>
</dbReference>
<organism evidence="4 6">
    <name type="scientific">Aeromonas taiwanensis</name>
    <dbReference type="NCBI Taxonomy" id="633417"/>
    <lineage>
        <taxon>Bacteria</taxon>
        <taxon>Pseudomonadati</taxon>
        <taxon>Pseudomonadota</taxon>
        <taxon>Gammaproteobacteria</taxon>
        <taxon>Aeromonadales</taxon>
        <taxon>Aeromonadaceae</taxon>
        <taxon>Aeromonas</taxon>
    </lineage>
</organism>
<dbReference type="OrthoDB" id="8670240at2"/>
<evidence type="ECO:0000313" key="4">
    <source>
        <dbReference type="EMBL" id="TFF75918.1"/>
    </source>
</evidence>
<proteinExistence type="predicted"/>
<feature type="domain" description="RecF/RecN/SMC N-terminal" evidence="2">
    <location>
        <begin position="86"/>
        <end position="706"/>
    </location>
</feature>
<evidence type="ECO:0000256" key="1">
    <source>
        <dbReference type="SAM" id="Coils"/>
    </source>
</evidence>
<evidence type="ECO:0000313" key="5">
    <source>
        <dbReference type="Proteomes" id="UP000297720"/>
    </source>
</evidence>
<dbReference type="Proteomes" id="UP000297720">
    <property type="component" value="Unassembled WGS sequence"/>
</dbReference>
<dbReference type="Gene3D" id="3.40.50.300">
    <property type="entry name" value="P-loop containing nucleotide triphosphate hydrolases"/>
    <property type="match status" value="2"/>
</dbReference>
<dbReference type="Proteomes" id="UP000297914">
    <property type="component" value="Unassembled WGS sequence"/>
</dbReference>
<evidence type="ECO:0000313" key="6">
    <source>
        <dbReference type="Proteomes" id="UP000297914"/>
    </source>
</evidence>
<dbReference type="InterPro" id="IPR027417">
    <property type="entry name" value="P-loop_NTPase"/>
</dbReference>
<accession>A0A5F0K7E0</accession>
<dbReference type="SUPFAM" id="SSF52540">
    <property type="entry name" value="P-loop containing nucleoside triphosphate hydrolases"/>
    <property type="match status" value="1"/>
</dbReference>
<keyword evidence="1" id="KW-0175">Coiled coil</keyword>
<dbReference type="EMBL" id="QORK01000044">
    <property type="protein sequence ID" value="TFF75918.1"/>
    <property type="molecule type" value="Genomic_DNA"/>
</dbReference>
<dbReference type="GO" id="GO:0006302">
    <property type="term" value="P:double-strand break repair"/>
    <property type="evidence" value="ECO:0007669"/>
    <property type="project" value="TreeGrafter"/>
</dbReference>
<dbReference type="PANTHER" id="PTHR32182:SF22">
    <property type="entry name" value="ATP-DEPENDENT ENDONUCLEASE, OLD FAMILY-RELATED"/>
    <property type="match status" value="1"/>
</dbReference>
<dbReference type="EMBL" id="QORL01000044">
    <property type="protein sequence ID" value="TFF72471.1"/>
    <property type="molecule type" value="Genomic_DNA"/>
</dbReference>
<dbReference type="Pfam" id="PF02463">
    <property type="entry name" value="SMC_N"/>
    <property type="match status" value="1"/>
</dbReference>
<evidence type="ECO:0000259" key="2">
    <source>
        <dbReference type="Pfam" id="PF02463"/>
    </source>
</evidence>
<dbReference type="RefSeq" id="WP_134696770.1">
    <property type="nucleotide sequence ID" value="NZ_QORJ01000041.1"/>
</dbReference>
<reference evidence="4 6" key="1">
    <citation type="submission" date="2018-06" db="EMBL/GenBank/DDBJ databases">
        <title>Occurrence of a novel blaKPC-2- and qnrS2- harbouring IncP6 plasmid from Aeromonas taiwanensis isolates recovered from the river sediments.</title>
        <authorList>
            <person name="Zheng B."/>
            <person name="Yu X."/>
            <person name="Xiao Y."/>
        </authorList>
    </citation>
    <scope>NUCLEOTIDE SEQUENCE [LARGE SCALE GENOMIC DNA]</scope>
    <source>
        <strain evidence="3 5">1713</strain>
        <strain evidence="4 6">198</strain>
    </source>
</reference>
<dbReference type="AlphaFoldDB" id="A0A5F0K7E0"/>